<organism evidence="1 2">
    <name type="scientific">Bittarella massiliensis</name>
    <name type="common">ex Durand et al. 2017</name>
    <dbReference type="NCBI Taxonomy" id="1720313"/>
    <lineage>
        <taxon>Bacteria</taxon>
        <taxon>Bacillati</taxon>
        <taxon>Bacillota</taxon>
        <taxon>Clostridia</taxon>
        <taxon>Eubacteriales</taxon>
        <taxon>Oscillospiraceae</taxon>
        <taxon>Bittarella (ex Durand et al. 2017)</taxon>
    </lineage>
</organism>
<sequence length="73" mass="7729">MENKAIKKGGAAKKRKGKGGFDLLFFTFVKELSAAVFFTCQRAGEAGIIREKKPLFRGCREGASGGGATGGHH</sequence>
<evidence type="ECO:0000313" key="1">
    <source>
        <dbReference type="EMBL" id="MZL69603.1"/>
    </source>
</evidence>
<protein>
    <submittedName>
        <fullName evidence="1">Uncharacterized protein</fullName>
    </submittedName>
</protein>
<accession>A0ABW9WVP3</accession>
<dbReference type="Proteomes" id="UP000474718">
    <property type="component" value="Unassembled WGS sequence"/>
</dbReference>
<keyword evidence="2" id="KW-1185">Reference proteome</keyword>
<dbReference type="RefSeq" id="WP_021659939.1">
    <property type="nucleotide sequence ID" value="NZ_FQVY01000001.1"/>
</dbReference>
<comment type="caution">
    <text evidence="1">The sequence shown here is derived from an EMBL/GenBank/DDBJ whole genome shotgun (WGS) entry which is preliminary data.</text>
</comment>
<proteinExistence type="predicted"/>
<gene>
    <name evidence="1" type="ORF">GT747_07510</name>
</gene>
<name>A0ABW9WVP3_9FIRM</name>
<dbReference type="EMBL" id="WWVX01000004">
    <property type="protein sequence ID" value="MZL69603.1"/>
    <property type="molecule type" value="Genomic_DNA"/>
</dbReference>
<evidence type="ECO:0000313" key="2">
    <source>
        <dbReference type="Proteomes" id="UP000474718"/>
    </source>
</evidence>
<reference evidence="1 2" key="1">
    <citation type="journal article" date="2019" name="Nat. Med.">
        <title>A library of human gut bacterial isolates paired with longitudinal multiomics data enables mechanistic microbiome research.</title>
        <authorList>
            <person name="Poyet M."/>
            <person name="Groussin M."/>
            <person name="Gibbons S.M."/>
            <person name="Avila-Pacheco J."/>
            <person name="Jiang X."/>
            <person name="Kearney S.M."/>
            <person name="Perrotta A.R."/>
            <person name="Berdy B."/>
            <person name="Zhao S."/>
            <person name="Lieberman T.D."/>
            <person name="Swanson P.K."/>
            <person name="Smith M."/>
            <person name="Roesemann S."/>
            <person name="Alexander J.E."/>
            <person name="Rich S.A."/>
            <person name="Livny J."/>
            <person name="Vlamakis H."/>
            <person name="Clish C."/>
            <person name="Bullock K."/>
            <person name="Deik A."/>
            <person name="Scott J."/>
            <person name="Pierce K.A."/>
            <person name="Xavier R.J."/>
            <person name="Alm E.J."/>
        </authorList>
    </citation>
    <scope>NUCLEOTIDE SEQUENCE [LARGE SCALE GENOMIC DNA]</scope>
    <source>
        <strain evidence="1 2">BIOML-A2</strain>
    </source>
</reference>